<name>A0AAD3TH70_NEPGR</name>
<keyword evidence="7" id="KW-1185">Reference proteome</keyword>
<keyword evidence="3" id="KW-0106">Calcium</keyword>
<dbReference type="PANTHER" id="PTHR10891">
    <property type="entry name" value="EF-HAND CALCIUM-BINDING DOMAIN CONTAINING PROTEIN"/>
    <property type="match status" value="1"/>
</dbReference>
<evidence type="ECO:0000256" key="3">
    <source>
        <dbReference type="ARBA" id="ARBA00022837"/>
    </source>
</evidence>
<dbReference type="Pfam" id="PF13499">
    <property type="entry name" value="EF-hand_7"/>
    <property type="match status" value="2"/>
</dbReference>
<feature type="region of interest" description="Disordered" evidence="4">
    <location>
        <begin position="1"/>
        <end position="60"/>
    </location>
</feature>
<evidence type="ECO:0000256" key="1">
    <source>
        <dbReference type="ARBA" id="ARBA00022723"/>
    </source>
</evidence>
<dbReference type="Gene3D" id="1.10.238.10">
    <property type="entry name" value="EF-hand"/>
    <property type="match status" value="2"/>
</dbReference>
<feature type="domain" description="EF-hand" evidence="5">
    <location>
        <begin position="191"/>
        <end position="225"/>
    </location>
</feature>
<comment type="caution">
    <text evidence="6">The sequence shown here is derived from an EMBL/GenBank/DDBJ whole genome shotgun (WGS) entry which is preliminary data.</text>
</comment>
<accession>A0AAD3TH70</accession>
<gene>
    <name evidence="6" type="ORF">Nepgr_031250</name>
</gene>
<dbReference type="InterPro" id="IPR002048">
    <property type="entry name" value="EF_hand_dom"/>
</dbReference>
<dbReference type="InterPro" id="IPR011992">
    <property type="entry name" value="EF-hand-dom_pair"/>
</dbReference>
<dbReference type="EMBL" id="BSYO01000036">
    <property type="protein sequence ID" value="GMH29407.1"/>
    <property type="molecule type" value="Genomic_DNA"/>
</dbReference>
<dbReference type="InterPro" id="IPR039647">
    <property type="entry name" value="EF_hand_pair_protein_CML-like"/>
</dbReference>
<evidence type="ECO:0000313" key="7">
    <source>
        <dbReference type="Proteomes" id="UP001279734"/>
    </source>
</evidence>
<evidence type="ECO:0000259" key="5">
    <source>
        <dbReference type="PROSITE" id="PS50222"/>
    </source>
</evidence>
<dbReference type="SMART" id="SM00054">
    <property type="entry name" value="EFh"/>
    <property type="match status" value="4"/>
</dbReference>
<keyword evidence="1" id="KW-0479">Metal-binding</keyword>
<reference evidence="6" key="1">
    <citation type="submission" date="2023-05" db="EMBL/GenBank/DDBJ databases">
        <title>Nepenthes gracilis genome sequencing.</title>
        <authorList>
            <person name="Fukushima K."/>
        </authorList>
    </citation>
    <scope>NUCLEOTIDE SEQUENCE</scope>
    <source>
        <strain evidence="6">SING2019-196</strain>
    </source>
</reference>
<dbReference type="PROSITE" id="PS00018">
    <property type="entry name" value="EF_HAND_1"/>
    <property type="match status" value="4"/>
</dbReference>
<evidence type="ECO:0000313" key="6">
    <source>
        <dbReference type="EMBL" id="GMH29407.1"/>
    </source>
</evidence>
<feature type="domain" description="EF-hand" evidence="5">
    <location>
        <begin position="81"/>
        <end position="116"/>
    </location>
</feature>
<dbReference type="GO" id="GO:0005509">
    <property type="term" value="F:calcium ion binding"/>
    <property type="evidence" value="ECO:0007669"/>
    <property type="project" value="InterPro"/>
</dbReference>
<evidence type="ECO:0000256" key="4">
    <source>
        <dbReference type="SAM" id="MobiDB-lite"/>
    </source>
</evidence>
<feature type="domain" description="EF-hand" evidence="5">
    <location>
        <begin position="118"/>
        <end position="153"/>
    </location>
</feature>
<dbReference type="SUPFAM" id="SSF47473">
    <property type="entry name" value="EF-hand"/>
    <property type="match status" value="1"/>
</dbReference>
<dbReference type="PROSITE" id="PS50222">
    <property type="entry name" value="EF_HAND_2"/>
    <property type="match status" value="4"/>
</dbReference>
<organism evidence="6 7">
    <name type="scientific">Nepenthes gracilis</name>
    <name type="common">Slender pitcher plant</name>
    <dbReference type="NCBI Taxonomy" id="150966"/>
    <lineage>
        <taxon>Eukaryota</taxon>
        <taxon>Viridiplantae</taxon>
        <taxon>Streptophyta</taxon>
        <taxon>Embryophyta</taxon>
        <taxon>Tracheophyta</taxon>
        <taxon>Spermatophyta</taxon>
        <taxon>Magnoliopsida</taxon>
        <taxon>eudicotyledons</taxon>
        <taxon>Gunneridae</taxon>
        <taxon>Pentapetalae</taxon>
        <taxon>Caryophyllales</taxon>
        <taxon>Nepenthaceae</taxon>
        <taxon>Nepenthes</taxon>
    </lineage>
</organism>
<sequence>MKLIKSINPKQLFRSKKSRSVSKSEPSSFSTIASSSSDDSLKKGWQTRRDSTPTSVLPARSRSQEITCEILGEWSDDASGDINEELVEAFKLIDRDGDGKITKDELEVLFGQVGKAPPSEKEIVAMLSELDRDGDGCISLEEFGAISSVFGPASDSAELREAFNVFDADHDGKITAEELLNVFTAIGGERCTLEDCRRMISSVDKNGNGFVCFEDFALMMEHQRH</sequence>
<protein>
    <recommendedName>
        <fullName evidence="5">EF-hand domain-containing protein</fullName>
    </recommendedName>
</protein>
<proteinExistence type="predicted"/>
<evidence type="ECO:0000256" key="2">
    <source>
        <dbReference type="ARBA" id="ARBA00022737"/>
    </source>
</evidence>
<dbReference type="InterPro" id="IPR018247">
    <property type="entry name" value="EF_Hand_1_Ca_BS"/>
</dbReference>
<dbReference type="FunFam" id="1.10.238.10:FF:000001">
    <property type="entry name" value="Calmodulin 1"/>
    <property type="match status" value="1"/>
</dbReference>
<feature type="compositionally biased region" description="Low complexity" evidence="4">
    <location>
        <begin position="21"/>
        <end position="38"/>
    </location>
</feature>
<feature type="domain" description="EF-hand" evidence="5">
    <location>
        <begin position="154"/>
        <end position="189"/>
    </location>
</feature>
<dbReference type="CDD" id="cd00051">
    <property type="entry name" value="EFh"/>
    <property type="match status" value="2"/>
</dbReference>
<dbReference type="AlphaFoldDB" id="A0AAD3TH70"/>
<dbReference type="Proteomes" id="UP001279734">
    <property type="component" value="Unassembled WGS sequence"/>
</dbReference>
<keyword evidence="2" id="KW-0677">Repeat</keyword>
<feature type="compositionally biased region" description="Basic and acidic residues" evidence="4">
    <location>
        <begin position="39"/>
        <end position="51"/>
    </location>
</feature>